<dbReference type="InterPro" id="IPR016156">
    <property type="entry name" value="FAD/NAD-linked_Rdtase_dimer_sf"/>
</dbReference>
<dbReference type="Pfam" id="PF07992">
    <property type="entry name" value="Pyr_redox_2"/>
    <property type="match status" value="1"/>
</dbReference>
<dbReference type="PANTHER" id="PTHR43557:SF8">
    <property type="entry name" value="APOPTOSIS-INDUCING FACTOR 3"/>
    <property type="match status" value="1"/>
</dbReference>
<keyword evidence="8" id="KW-1185">Reference proteome</keyword>
<sequence length="144" mass="16067">MDSRGFITVNKMMQTNADGVFAGGDVVVFPFLPRNNKKVNIPHWQMAHVHGRVAALSMMGRAADIKTVPYFWSAMFGKTIRYAGYGDGFDDVIIQGDLDELRFVAFYTRNEEVVAVASMNYDPIVSRVAEVLASGKTIKKRDVE</sequence>
<evidence type="ECO:0000256" key="4">
    <source>
        <dbReference type="ARBA" id="ARBA00023002"/>
    </source>
</evidence>
<dbReference type="SUPFAM" id="SSF51905">
    <property type="entry name" value="FAD/NAD(P)-binding domain"/>
    <property type="match status" value="1"/>
</dbReference>
<evidence type="ECO:0000313" key="7">
    <source>
        <dbReference type="EMBL" id="TNN49355.1"/>
    </source>
</evidence>
<gene>
    <name evidence="7" type="primary">Aifm3_1</name>
    <name evidence="7" type="ORF">EYF80_040465</name>
</gene>
<dbReference type="InterPro" id="IPR028202">
    <property type="entry name" value="Reductase_C"/>
</dbReference>
<evidence type="ECO:0000313" key="8">
    <source>
        <dbReference type="Proteomes" id="UP000314294"/>
    </source>
</evidence>
<evidence type="ECO:0000256" key="2">
    <source>
        <dbReference type="ARBA" id="ARBA00022630"/>
    </source>
</evidence>
<comment type="similarity">
    <text evidence="1">Belongs to the FAD-dependent oxidoreductase family.</text>
</comment>
<dbReference type="InterPro" id="IPR050446">
    <property type="entry name" value="FAD-oxidoreductase/Apoptosis"/>
</dbReference>
<dbReference type="Pfam" id="PF14759">
    <property type="entry name" value="Reductase_C"/>
    <property type="match status" value="1"/>
</dbReference>
<name>A0A4Z2G8F1_9TELE</name>
<keyword evidence="3" id="KW-0274">FAD</keyword>
<evidence type="ECO:0000256" key="3">
    <source>
        <dbReference type="ARBA" id="ARBA00022827"/>
    </source>
</evidence>
<organism evidence="7 8">
    <name type="scientific">Liparis tanakae</name>
    <name type="common">Tanaka's snailfish</name>
    <dbReference type="NCBI Taxonomy" id="230148"/>
    <lineage>
        <taxon>Eukaryota</taxon>
        <taxon>Metazoa</taxon>
        <taxon>Chordata</taxon>
        <taxon>Craniata</taxon>
        <taxon>Vertebrata</taxon>
        <taxon>Euteleostomi</taxon>
        <taxon>Actinopterygii</taxon>
        <taxon>Neopterygii</taxon>
        <taxon>Teleostei</taxon>
        <taxon>Neoteleostei</taxon>
        <taxon>Acanthomorphata</taxon>
        <taxon>Eupercaria</taxon>
        <taxon>Perciformes</taxon>
        <taxon>Cottioidei</taxon>
        <taxon>Cottales</taxon>
        <taxon>Liparidae</taxon>
        <taxon>Liparis</taxon>
    </lineage>
</organism>
<dbReference type="InterPro" id="IPR036188">
    <property type="entry name" value="FAD/NAD-bd_sf"/>
</dbReference>
<reference evidence="7 8" key="1">
    <citation type="submission" date="2019-03" db="EMBL/GenBank/DDBJ databases">
        <title>First draft genome of Liparis tanakae, snailfish: a comprehensive survey of snailfish specific genes.</title>
        <authorList>
            <person name="Kim W."/>
            <person name="Song I."/>
            <person name="Jeong J.-H."/>
            <person name="Kim D."/>
            <person name="Kim S."/>
            <person name="Ryu S."/>
            <person name="Song J.Y."/>
            <person name="Lee S.K."/>
        </authorList>
    </citation>
    <scope>NUCLEOTIDE SEQUENCE [LARGE SCALE GENOMIC DNA]</scope>
    <source>
        <tissue evidence="7">Muscle</tissue>
    </source>
</reference>
<dbReference type="InterPro" id="IPR023753">
    <property type="entry name" value="FAD/NAD-binding_dom"/>
</dbReference>
<evidence type="ECO:0000259" key="6">
    <source>
        <dbReference type="Pfam" id="PF14759"/>
    </source>
</evidence>
<dbReference type="SUPFAM" id="SSF55424">
    <property type="entry name" value="FAD/NAD-linked reductases, dimerisation (C-terminal) domain"/>
    <property type="match status" value="1"/>
</dbReference>
<dbReference type="Proteomes" id="UP000314294">
    <property type="component" value="Unassembled WGS sequence"/>
</dbReference>
<evidence type="ECO:0000256" key="1">
    <source>
        <dbReference type="ARBA" id="ARBA00006442"/>
    </source>
</evidence>
<keyword evidence="4" id="KW-0560">Oxidoreductase</keyword>
<comment type="caution">
    <text evidence="7">The sequence shown here is derived from an EMBL/GenBank/DDBJ whole genome shotgun (WGS) entry which is preliminary data.</text>
</comment>
<evidence type="ECO:0000259" key="5">
    <source>
        <dbReference type="Pfam" id="PF07992"/>
    </source>
</evidence>
<dbReference type="GO" id="GO:0016651">
    <property type="term" value="F:oxidoreductase activity, acting on NAD(P)H"/>
    <property type="evidence" value="ECO:0007669"/>
    <property type="project" value="TreeGrafter"/>
</dbReference>
<keyword evidence="2" id="KW-0285">Flavoprotein</keyword>
<dbReference type="GO" id="GO:0097194">
    <property type="term" value="P:execution phase of apoptosis"/>
    <property type="evidence" value="ECO:0007669"/>
    <property type="project" value="TreeGrafter"/>
</dbReference>
<dbReference type="Gene3D" id="3.50.50.60">
    <property type="entry name" value="FAD/NAD(P)-binding domain"/>
    <property type="match status" value="1"/>
</dbReference>
<accession>A0A4Z2G8F1</accession>
<proteinExistence type="inferred from homology"/>
<feature type="domain" description="Reductase C-terminal" evidence="6">
    <location>
        <begin position="70"/>
        <end position="142"/>
    </location>
</feature>
<dbReference type="AlphaFoldDB" id="A0A4Z2G8F1"/>
<protein>
    <submittedName>
        <fullName evidence="7">Apoptosis-inducing factor 3</fullName>
    </submittedName>
</protein>
<dbReference type="EMBL" id="SRLO01000660">
    <property type="protein sequence ID" value="TNN49355.1"/>
    <property type="molecule type" value="Genomic_DNA"/>
</dbReference>
<dbReference type="PANTHER" id="PTHR43557">
    <property type="entry name" value="APOPTOSIS-INDUCING FACTOR 1"/>
    <property type="match status" value="1"/>
</dbReference>
<feature type="domain" description="FAD/NAD(P)-binding" evidence="5">
    <location>
        <begin position="1"/>
        <end position="51"/>
    </location>
</feature>
<dbReference type="FunFam" id="3.30.390.30:FF:000011">
    <property type="entry name" value="Apoptosis-inducing factor, mitochondrion-associated, 3"/>
    <property type="match status" value="1"/>
</dbReference>
<dbReference type="GO" id="GO:0005739">
    <property type="term" value="C:mitochondrion"/>
    <property type="evidence" value="ECO:0007669"/>
    <property type="project" value="TreeGrafter"/>
</dbReference>
<dbReference type="Gene3D" id="3.30.390.30">
    <property type="match status" value="1"/>
</dbReference>
<dbReference type="OrthoDB" id="432169at2759"/>